<protein>
    <submittedName>
        <fullName evidence="1">Uncharacterized protein</fullName>
    </submittedName>
</protein>
<accession>A0A168EJ79</accession>
<evidence type="ECO:0000313" key="2">
    <source>
        <dbReference type="Proteomes" id="UP000076858"/>
    </source>
</evidence>
<keyword evidence="2" id="KW-1185">Reference proteome</keyword>
<proteinExistence type="predicted"/>
<gene>
    <name evidence="1" type="ORF">APZ42_003737</name>
</gene>
<dbReference type="EMBL" id="LRGB01011617">
    <property type="protein sequence ID" value="KZS00103.1"/>
    <property type="molecule type" value="Genomic_DNA"/>
</dbReference>
<organism evidence="1 2">
    <name type="scientific">Daphnia magna</name>
    <dbReference type="NCBI Taxonomy" id="35525"/>
    <lineage>
        <taxon>Eukaryota</taxon>
        <taxon>Metazoa</taxon>
        <taxon>Ecdysozoa</taxon>
        <taxon>Arthropoda</taxon>
        <taxon>Crustacea</taxon>
        <taxon>Branchiopoda</taxon>
        <taxon>Diplostraca</taxon>
        <taxon>Cladocera</taxon>
        <taxon>Anomopoda</taxon>
        <taxon>Daphniidae</taxon>
        <taxon>Daphnia</taxon>
    </lineage>
</organism>
<evidence type="ECO:0000313" key="1">
    <source>
        <dbReference type="EMBL" id="KZS00103.1"/>
    </source>
</evidence>
<sequence>MLVIIPSGTYGSMLRYRRTKSGGIGRFWTSRRGIGGQIRAVSGEFGRLLKIGRAVSGRFGQFPTDKNISIFSYGRLRPFWAALDKS</sequence>
<name>A0A168EJ79_9CRUS</name>
<reference evidence="1 2" key="1">
    <citation type="submission" date="2016-03" db="EMBL/GenBank/DDBJ databases">
        <title>EvidentialGene: Evidence-directed Construction of Genes on Genomes.</title>
        <authorList>
            <person name="Gilbert D.G."/>
            <person name="Choi J.-H."/>
            <person name="Mockaitis K."/>
            <person name="Colbourne J."/>
            <person name="Pfrender M."/>
        </authorList>
    </citation>
    <scope>NUCLEOTIDE SEQUENCE [LARGE SCALE GENOMIC DNA]</scope>
    <source>
        <strain evidence="1 2">Xinb3</strain>
        <tissue evidence="1">Complete organism</tissue>
    </source>
</reference>
<dbReference type="AlphaFoldDB" id="A0A168EJ79"/>
<comment type="caution">
    <text evidence="1">The sequence shown here is derived from an EMBL/GenBank/DDBJ whole genome shotgun (WGS) entry which is preliminary data.</text>
</comment>
<dbReference type="Proteomes" id="UP000076858">
    <property type="component" value="Unassembled WGS sequence"/>
</dbReference>